<dbReference type="InterPro" id="IPR018647">
    <property type="entry name" value="SLFN_3-like_DNA/RNA_helicase"/>
</dbReference>
<protein>
    <submittedName>
        <fullName evidence="2">DUF2075 domain-containing protein</fullName>
    </submittedName>
</protein>
<sequence length="636" mass="72495">MTGFEIVPDRLQRIVTSTSTTQAPGELSRSKLENWPVVYTLNNDNQIYVGETRNAISRLRKHHQHEEKRRLSQVHVIIDDGFNKSAALDLESFLIRLFAGDGKFSVLNRNEGIVDSDYFNRVEYLERFDEIFDELRQRDFFTRSVQEIRNLDLYKLSPFKAPTQDQAIIGSEIVERLLEDLKSGGESTAVIQGKAGTGKTVLAIYLIKLLRDLEHYDPDEAPNSDTIFSEFFTDAHRKLLNGFTVGLVIPQISLRKSVAKVFKNTPDLDNVMVLSPFQVGQATSPYDLLIVDEAHRLNHRANQPSGPQNKLFKDINLSLFGEDNPNITQLDWIESQSRHRILLMDEAQAVRPADIPTEVVRGLVNKAQTDQRFYELETQMRVRAGADYLGFVRDLLHGRLPDSHDYDFGEYELGIVNDLRTLVQLIRDRDSKFGLARVVAGYAWNWKSKNRKDAYDIVEDGVKLRWNTTTADWISSEKSLAEVGSIHTVQGYDLNYAGVIIGRDLRMDPTTNRVYFDRNEYFDKKGVENNRARGIVYSDEDILAYVQNIYAVLMSRGIRGTFLYVCDEHLREYFLNHLPTVDKTTTIDPPREDKSASGYDFSYGAAVDADVDLVDAGEDAESRMADRGEPTHRAGD</sequence>
<dbReference type="InterPro" id="IPR000305">
    <property type="entry name" value="GIY-YIG_endonuc"/>
</dbReference>
<dbReference type="RefSeq" id="WP_278158026.1">
    <property type="nucleotide sequence ID" value="NZ_CP121252.1"/>
</dbReference>
<dbReference type="Proteomes" id="UP001219037">
    <property type="component" value="Chromosome"/>
</dbReference>
<dbReference type="CDD" id="cd10439">
    <property type="entry name" value="GIY-YIG_COG3410"/>
    <property type="match status" value="1"/>
</dbReference>
<dbReference type="Pfam" id="PF09848">
    <property type="entry name" value="SLFN-g3_helicase"/>
    <property type="match status" value="1"/>
</dbReference>
<evidence type="ECO:0000313" key="3">
    <source>
        <dbReference type="Proteomes" id="UP001219037"/>
    </source>
</evidence>
<evidence type="ECO:0000259" key="1">
    <source>
        <dbReference type="PROSITE" id="PS50164"/>
    </source>
</evidence>
<proteinExistence type="predicted"/>
<accession>A0ABY8H6X0</accession>
<dbReference type="SUPFAM" id="SSF82771">
    <property type="entry name" value="GIY-YIG endonuclease"/>
    <property type="match status" value="1"/>
</dbReference>
<evidence type="ECO:0000313" key="2">
    <source>
        <dbReference type="EMBL" id="WFP16894.1"/>
    </source>
</evidence>
<name>A0ABY8H6X0_9MICC</name>
<dbReference type="SUPFAM" id="SSF52540">
    <property type="entry name" value="P-loop containing nucleoside triphosphate hydrolases"/>
    <property type="match status" value="1"/>
</dbReference>
<organism evidence="2 3">
    <name type="scientific">Citricoccus muralis</name>
    <dbReference type="NCBI Taxonomy" id="169134"/>
    <lineage>
        <taxon>Bacteria</taxon>
        <taxon>Bacillati</taxon>
        <taxon>Actinomycetota</taxon>
        <taxon>Actinomycetes</taxon>
        <taxon>Micrococcales</taxon>
        <taxon>Micrococcaceae</taxon>
        <taxon>Citricoccus</taxon>
    </lineage>
</organism>
<dbReference type="Gene3D" id="3.40.50.300">
    <property type="entry name" value="P-loop containing nucleotide triphosphate hydrolases"/>
    <property type="match status" value="1"/>
</dbReference>
<feature type="domain" description="GIY-YIG" evidence="1">
    <location>
        <begin position="34"/>
        <end position="109"/>
    </location>
</feature>
<dbReference type="InterPro" id="IPR035901">
    <property type="entry name" value="GIY-YIG_endonuc_sf"/>
</dbReference>
<dbReference type="PROSITE" id="PS50164">
    <property type="entry name" value="GIY_YIG"/>
    <property type="match status" value="1"/>
</dbReference>
<keyword evidence="3" id="KW-1185">Reference proteome</keyword>
<dbReference type="InterPro" id="IPR027417">
    <property type="entry name" value="P-loop_NTPase"/>
</dbReference>
<gene>
    <name evidence="2" type="ORF">P8192_01855</name>
</gene>
<dbReference type="EMBL" id="CP121252">
    <property type="protein sequence ID" value="WFP16894.1"/>
    <property type="molecule type" value="Genomic_DNA"/>
</dbReference>
<reference evidence="2 3" key="1">
    <citation type="submission" date="2023-04" db="EMBL/GenBank/DDBJ databases">
        <title>Funneling lignin-derived compounds into biodiesel using alkali-halophilic Citricoccus sp. P2.</title>
        <authorList>
            <person name="Luo C.-B."/>
        </authorList>
    </citation>
    <scope>NUCLEOTIDE SEQUENCE [LARGE SCALE GENOMIC DNA]</scope>
    <source>
        <strain evidence="2 3">P2</strain>
    </source>
</reference>